<dbReference type="KEGG" id="tput:QJT81_17090"/>
<evidence type="ECO:0000259" key="6">
    <source>
        <dbReference type="Pfam" id="PF01345"/>
    </source>
</evidence>
<gene>
    <name evidence="9" type="ORF">QJT81_17090</name>
</gene>
<dbReference type="NCBIfam" id="TIGR01451">
    <property type="entry name" value="B_ant_repeat"/>
    <property type="match status" value="1"/>
</dbReference>
<dbReference type="PANTHER" id="PTHR23303">
    <property type="entry name" value="CARBOXYPEPTIDASE REGULATORY REGION-CONTAINING"/>
    <property type="match status" value="1"/>
</dbReference>
<reference evidence="9" key="1">
    <citation type="journal article" date="2023" name="Int. J. Mol. Sci.">
        <title>Metagenomics Revealed a New Genus 'Candidatus Thiocaldithrix dubininis' gen. nov., sp. nov. and a New Species 'Candidatus Thiothrix putei' sp. nov. in the Family Thiotrichaceae, Some Members of Which Have Traits of Both Na+- and H+-Motive Energetics.</title>
        <authorList>
            <person name="Ravin N.V."/>
            <person name="Muntyan M.S."/>
            <person name="Smolyakov D.D."/>
            <person name="Rudenko T.S."/>
            <person name="Beletsky A.V."/>
            <person name="Mardanov A.V."/>
            <person name="Grabovich M.Y."/>
        </authorList>
    </citation>
    <scope>NUCLEOTIDE SEQUENCE</scope>
    <source>
        <strain evidence="9">GKL-02</strain>
    </source>
</reference>
<dbReference type="GO" id="GO:0005576">
    <property type="term" value="C:extracellular region"/>
    <property type="evidence" value="ECO:0007669"/>
    <property type="project" value="UniProtKB-SubCell"/>
</dbReference>
<sequence>MKSKKIPYYARYAGVGLLLSAAVVQADISGKVFHDFNGNGTFDTASPQVETGVAGVIVTATDATGSTVSATTAADGTYTFPNSGATATGNKVRIEFSNLPEFSNSGSSATGTTTQFVTANAADVNFAVTYADNFCQANPQMVTPLYRSGADNNQVLRFSYNNEGLSELDKTNIATSAVIGSLWGVAYSRSQKQLYAAAVLKRHIPLGSGGLDAIYTIDPSTGVPNATPWLQLTDDLGIAVSTVSANPQYQDNSERGVDAPPQNDASAFTDVMKVGIGDIELSADEKTLYAMNVYDKKVYAIDVASKTLKGSYALPDASCSNGQSRPWALGEHQGKIYAGVTCDGSASGNPANLADDSGAANLKASVYRLDGAAFTQVLTFPLDYLKEPPFQYDDKCKVMTKWKPWTDALPDTCSDGNISYPSPLLSDIEFEDNGNMILGFTDRMGFQVGHKNYGPTGTTLYSLYVAGDILKACKTASGWGIEGTVAGCSSAGGLAINQADPDGYPMSWGDILDKAGEFYEGDFFHGDGNTDGTGLSYFPGHPEIIVGGLSVVPNTGEVMSVTYDPVTGAANYGTGGVITLNNQSGKRTRNGFELYRTTDADPTTASKGVGLGDLEVLCDPAPIEVGNRVWNDTDGDGIQDADEAGIDGVEVVLTCGADTATVTTANGGQFLFSSASNATFMSAGESCKVTVNSAGQTSLDGLIITKQNADNVTDNQATTDLRDSDATSAGEIAFTVGNVGENNHTLDIGYKAAPVVDAWCPVGAVENFLLNGSFEQGAAGDNAPNWTGENNISTSSSVNLKPHGSQFAFTWTPETFYQDADISSVPEGQALKLSYYSGSHEPSDQAVSIQYLTAPGGTVIGTAQALAVTHDVDSDAQLAQQELILGAKPAGANAVRVSVYGGSVDFIKIDAMCLYAGETPSVATLDFGDAPDTYKTLLATDGARHTIVSGLHLGAVVDAEADGQPNAAADGDGNDEDGVNFMTPLIPGEFAVIAVGTTQPRGSDAKLDAWIDFNGDGDFDDPGEQIASSQNIKASALRDQSSWVLDVNVPADAKVGQTYARFRLSTAGGLSPSGEAADGEVEDYAITLAQGATLGDYIWQDTNKNGIQDSGEPAVAGVLVNLIRVSDGKIVKSTFSDDNGAYLFTGIMPDTYQVEFVAPTGYSLTAATQGGDPDKDSDADSTTGRTPNISVALGDNQRQWDAGLVLTDNTLVYCDAVPFQPTELNETLSLPKFNSTLGTLTGVSLSAYGATRQLIAAEVYAEQAQTVKLKSSVEGFLTLPDATSVDTLTSYDSGSKALSAADGILDYRGTSAFALSDWDYATNSQTKVYSTLADFTAAADGVMVILPYETMSGLSTVGGGGNTQVFQRTFAGASACVTYSYEKSVPAVDVELSKIVEPSTAKRGETVVYTLTAKNTGVDAATGVVVADKLPNGVAYVSDDGAAGAYNAATGEWIVGDLAKDESKILKITVTVQ</sequence>
<dbReference type="SUPFAM" id="SSF117074">
    <property type="entry name" value="Hypothetical protein PA1324"/>
    <property type="match status" value="3"/>
</dbReference>
<feature type="domain" description="DUF11" evidence="6">
    <location>
        <begin position="1389"/>
        <end position="1472"/>
    </location>
</feature>
<comment type="subcellular location">
    <subcellularLocation>
        <location evidence="1">Secreted</location>
    </subcellularLocation>
</comment>
<name>A0AA95HAS7_9GAMM</name>
<dbReference type="Pfam" id="PF17210">
    <property type="entry name" value="SdrD_B"/>
    <property type="match status" value="2"/>
</dbReference>
<proteinExistence type="predicted"/>
<feature type="chain" id="PRO_5041718050" evidence="5">
    <location>
        <begin position="27"/>
        <end position="1473"/>
    </location>
</feature>
<evidence type="ECO:0000256" key="3">
    <source>
        <dbReference type="ARBA" id="ARBA00022729"/>
    </source>
</evidence>
<dbReference type="InterPro" id="IPR033764">
    <property type="entry name" value="Sdr_B"/>
</dbReference>
<keyword evidence="2" id="KW-0964">Secreted</keyword>
<dbReference type="Proteomes" id="UP001301326">
    <property type="component" value="Chromosome"/>
</dbReference>
<evidence type="ECO:0000259" key="8">
    <source>
        <dbReference type="Pfam" id="PF20009"/>
    </source>
</evidence>
<evidence type="ECO:0000259" key="7">
    <source>
        <dbReference type="Pfam" id="PF17210"/>
    </source>
</evidence>
<feature type="domain" description="GEVED" evidence="8">
    <location>
        <begin position="1007"/>
        <end position="1087"/>
    </location>
</feature>
<evidence type="ECO:0000256" key="2">
    <source>
        <dbReference type="ARBA" id="ARBA00022525"/>
    </source>
</evidence>
<dbReference type="EMBL" id="CP124756">
    <property type="protein sequence ID" value="WGZ93500.1"/>
    <property type="molecule type" value="Genomic_DNA"/>
</dbReference>
<keyword evidence="3 5" id="KW-0732">Signal</keyword>
<evidence type="ECO:0000313" key="9">
    <source>
        <dbReference type="EMBL" id="WGZ93500.1"/>
    </source>
</evidence>
<dbReference type="Gene3D" id="2.60.40.10">
    <property type="entry name" value="Immunoglobulins"/>
    <property type="match status" value="4"/>
</dbReference>
<feature type="domain" description="SD-repeat containing protein B" evidence="7">
    <location>
        <begin position="1092"/>
        <end position="1204"/>
    </location>
</feature>
<dbReference type="Gene3D" id="2.60.120.260">
    <property type="entry name" value="Galactose-binding domain-like"/>
    <property type="match status" value="1"/>
</dbReference>
<dbReference type="InterPro" id="IPR051417">
    <property type="entry name" value="SDr/BOS_complex"/>
</dbReference>
<dbReference type="PANTHER" id="PTHR23303:SF15">
    <property type="entry name" value="COLOSSIN-A"/>
    <property type="match status" value="1"/>
</dbReference>
<dbReference type="SUPFAM" id="SSF63825">
    <property type="entry name" value="YWTD domain"/>
    <property type="match status" value="1"/>
</dbReference>
<accession>A0AA95HAS7</accession>
<reference evidence="9" key="2">
    <citation type="submission" date="2023-04" db="EMBL/GenBank/DDBJ databases">
        <authorList>
            <person name="Beletskiy A.V."/>
            <person name="Mardanov A.V."/>
            <person name="Ravin N.V."/>
        </authorList>
    </citation>
    <scope>NUCLEOTIDE SEQUENCE</scope>
    <source>
        <strain evidence="9">GKL-02</strain>
    </source>
</reference>
<evidence type="ECO:0000256" key="4">
    <source>
        <dbReference type="SAM" id="MobiDB-lite"/>
    </source>
</evidence>
<dbReference type="InterPro" id="IPR047589">
    <property type="entry name" value="DUF11_rpt"/>
</dbReference>
<dbReference type="InterPro" id="IPR001434">
    <property type="entry name" value="OmcB-like_DUF11"/>
</dbReference>
<evidence type="ECO:0000256" key="1">
    <source>
        <dbReference type="ARBA" id="ARBA00004613"/>
    </source>
</evidence>
<dbReference type="InterPro" id="IPR045474">
    <property type="entry name" value="GEVED"/>
</dbReference>
<evidence type="ECO:0000256" key="5">
    <source>
        <dbReference type="SAM" id="SignalP"/>
    </source>
</evidence>
<protein>
    <submittedName>
        <fullName evidence="9">SdrD B-like domain-containing protein</fullName>
    </submittedName>
</protein>
<dbReference type="Pfam" id="PF20009">
    <property type="entry name" value="GEVED"/>
    <property type="match status" value="1"/>
</dbReference>
<organism evidence="9">
    <name type="scientific">Candidatus Thiothrix putei</name>
    <dbReference type="NCBI Taxonomy" id="3080811"/>
    <lineage>
        <taxon>Bacteria</taxon>
        <taxon>Pseudomonadati</taxon>
        <taxon>Pseudomonadota</taxon>
        <taxon>Gammaproteobacteria</taxon>
        <taxon>Thiotrichales</taxon>
        <taxon>Thiotrichaceae</taxon>
        <taxon>Thiothrix</taxon>
    </lineage>
</organism>
<dbReference type="NCBIfam" id="NF033208">
    <property type="entry name" value="choice_anch_E"/>
    <property type="match status" value="1"/>
</dbReference>
<feature type="domain" description="SD-repeat containing protein B" evidence="7">
    <location>
        <begin position="624"/>
        <end position="750"/>
    </location>
</feature>
<dbReference type="InterPro" id="IPR013783">
    <property type="entry name" value="Ig-like_fold"/>
</dbReference>
<feature type="signal peptide" evidence="5">
    <location>
        <begin position="1"/>
        <end position="26"/>
    </location>
</feature>
<feature type="compositionally biased region" description="Polar residues" evidence="4">
    <location>
        <begin position="1180"/>
        <end position="1189"/>
    </location>
</feature>
<feature type="region of interest" description="Disordered" evidence="4">
    <location>
        <begin position="1165"/>
        <end position="1190"/>
    </location>
</feature>
<dbReference type="Pfam" id="PF01345">
    <property type="entry name" value="DUF11"/>
    <property type="match status" value="1"/>
</dbReference>